<dbReference type="Gene3D" id="1.50.10.10">
    <property type="match status" value="1"/>
</dbReference>
<dbReference type="InterPro" id="IPR008928">
    <property type="entry name" value="6-hairpin_glycosidase_sf"/>
</dbReference>
<evidence type="ECO:0000256" key="1">
    <source>
        <dbReference type="ARBA" id="ARBA00000966"/>
    </source>
</evidence>
<dbReference type="InterPro" id="IPR019028">
    <property type="entry name" value="CBM_49"/>
</dbReference>
<comment type="catalytic activity">
    <reaction evidence="1 13">
        <text>Endohydrolysis of (1-&gt;4)-beta-D-glucosidic linkages in cellulose, lichenin and cereal beta-D-glucans.</text>
        <dbReference type="EC" id="3.2.1.4"/>
    </reaction>
</comment>
<evidence type="ECO:0000256" key="2">
    <source>
        <dbReference type="ARBA" id="ARBA00004613"/>
    </source>
</evidence>
<comment type="similarity">
    <text evidence="3 12 13">Belongs to the glycosyl hydrolase 9 (cellulase E) family.</text>
</comment>
<evidence type="ECO:0000256" key="10">
    <source>
        <dbReference type="ARBA" id="ARBA00023295"/>
    </source>
</evidence>
<evidence type="ECO:0000256" key="8">
    <source>
        <dbReference type="ARBA" id="ARBA00023180"/>
    </source>
</evidence>
<evidence type="ECO:0000313" key="16">
    <source>
        <dbReference type="Proteomes" id="UP000886520"/>
    </source>
</evidence>
<dbReference type="GO" id="GO:0030246">
    <property type="term" value="F:carbohydrate binding"/>
    <property type="evidence" value="ECO:0007669"/>
    <property type="project" value="InterPro"/>
</dbReference>
<evidence type="ECO:0000256" key="7">
    <source>
        <dbReference type="ARBA" id="ARBA00023001"/>
    </source>
</evidence>
<feature type="signal peptide" evidence="13">
    <location>
        <begin position="1"/>
        <end position="20"/>
    </location>
</feature>
<dbReference type="EC" id="3.2.1.4" evidence="13"/>
<feature type="chain" id="PRO_5039747577" description="Endoglucanase" evidence="13">
    <location>
        <begin position="21"/>
        <end position="613"/>
    </location>
</feature>
<dbReference type="Pfam" id="PF00759">
    <property type="entry name" value="Glyco_hydro_9"/>
    <property type="match status" value="1"/>
</dbReference>
<organism evidence="15 16">
    <name type="scientific">Adiantum capillus-veneris</name>
    <name type="common">Maidenhair fern</name>
    <dbReference type="NCBI Taxonomy" id="13818"/>
    <lineage>
        <taxon>Eukaryota</taxon>
        <taxon>Viridiplantae</taxon>
        <taxon>Streptophyta</taxon>
        <taxon>Embryophyta</taxon>
        <taxon>Tracheophyta</taxon>
        <taxon>Polypodiopsida</taxon>
        <taxon>Polypodiidae</taxon>
        <taxon>Polypodiales</taxon>
        <taxon>Pteridineae</taxon>
        <taxon>Pteridaceae</taxon>
        <taxon>Vittarioideae</taxon>
        <taxon>Adiantum</taxon>
    </lineage>
</organism>
<gene>
    <name evidence="15" type="ORF">GOP47_0006139</name>
</gene>
<dbReference type="InterPro" id="IPR001701">
    <property type="entry name" value="Glyco_hydro_9"/>
</dbReference>
<reference evidence="15" key="1">
    <citation type="submission" date="2021-01" db="EMBL/GenBank/DDBJ databases">
        <title>Adiantum capillus-veneris genome.</title>
        <authorList>
            <person name="Fang Y."/>
            <person name="Liao Q."/>
        </authorList>
    </citation>
    <scope>NUCLEOTIDE SEQUENCE</scope>
    <source>
        <strain evidence="15">H3</strain>
        <tissue evidence="15">Leaf</tissue>
    </source>
</reference>
<evidence type="ECO:0000256" key="3">
    <source>
        <dbReference type="ARBA" id="ARBA00007072"/>
    </source>
</evidence>
<dbReference type="SUPFAM" id="SSF48208">
    <property type="entry name" value="Six-hairpin glycosidases"/>
    <property type="match status" value="1"/>
</dbReference>
<evidence type="ECO:0000256" key="9">
    <source>
        <dbReference type="ARBA" id="ARBA00023277"/>
    </source>
</evidence>
<feature type="active site" evidence="12">
    <location>
        <position position="415"/>
    </location>
</feature>
<sequence length="613" mass="67758">MACVLLALLSTLLLLGSTDSMVRCYGSQDYLGALRSSLLFFEGQRSGRLPSSQRVNWRYHSALSDGLHQGVDLVGGYYDAGDNVKFGLPMAFTMTMLSWSVIEYGEQIASAGQLGYTLEAIKWGTDYFIKAHPKPNIFWGEVGDGDSDHFCWQRPEEMTTSRQAYSISESNPGSDLAGETAAAMAAASIIFKQVDSSYSNLLLSHAKQLFTFADTYRGRYDRSISVARNYYESESGYNDELLWASLWLFEASSDNYYLEYATQNAQNLGGTEWAMTEFSWDVKYAGLQVLASKILFEGRGSNVEVLKQYQRQAEFFLCACLQKNYGKNVARTPGGLMYTRAWNNMQYVSSASFLMTVYSDYLSKSAQALQCPAAKVGAAELFNFAKAQVDYILGDNPRSTSYMVGVGSNYPQRVHHRAASIVSYKVDPTFVACRVGYQKWYTSSASDPNVHVGAIVGGPDENDNYADDRENFDQSEPTTYNSGPMVGVLARLHVAASTYGETSVSKVTPQQSWASSALSIFQEMTSSWKTQGQSFYKYQVTVTNNSPRTLQSIQLMVEGLHGPVWGLSKRGPSSYTFPSWMKTLPSQQSLVFVYVHGGPMATISVASASFSGV</sequence>
<dbReference type="GO" id="GO:0008810">
    <property type="term" value="F:cellulase activity"/>
    <property type="evidence" value="ECO:0007669"/>
    <property type="project" value="UniProtKB-EC"/>
</dbReference>
<dbReference type="AlphaFoldDB" id="A0A9D4V3A3"/>
<evidence type="ECO:0000256" key="13">
    <source>
        <dbReference type="RuleBase" id="RU361166"/>
    </source>
</evidence>
<comment type="subcellular location">
    <subcellularLocation>
        <location evidence="2">Secreted</location>
    </subcellularLocation>
</comment>
<protein>
    <recommendedName>
        <fullName evidence="13">Endoglucanase</fullName>
        <ecNumber evidence="13">3.2.1.4</ecNumber>
    </recommendedName>
</protein>
<proteinExistence type="inferred from homology"/>
<keyword evidence="9 12" id="KW-0119">Carbohydrate metabolism</keyword>
<evidence type="ECO:0000256" key="12">
    <source>
        <dbReference type="PROSITE-ProRule" id="PRU10059"/>
    </source>
</evidence>
<evidence type="ECO:0000256" key="6">
    <source>
        <dbReference type="ARBA" id="ARBA00022801"/>
    </source>
</evidence>
<dbReference type="Pfam" id="PF09478">
    <property type="entry name" value="CBM49"/>
    <property type="match status" value="1"/>
</dbReference>
<dbReference type="FunFam" id="1.50.10.10:FF:000020">
    <property type="entry name" value="Endoglucanase"/>
    <property type="match status" value="1"/>
</dbReference>
<evidence type="ECO:0000256" key="4">
    <source>
        <dbReference type="ARBA" id="ARBA00022525"/>
    </source>
</evidence>
<evidence type="ECO:0000256" key="5">
    <source>
        <dbReference type="ARBA" id="ARBA00022729"/>
    </source>
</evidence>
<comment type="caution">
    <text evidence="15">The sequence shown here is derived from an EMBL/GenBank/DDBJ whole genome shotgun (WGS) entry which is preliminary data.</text>
</comment>
<dbReference type="PROSITE" id="PS00592">
    <property type="entry name" value="GH9_2"/>
    <property type="match status" value="1"/>
</dbReference>
<dbReference type="InterPro" id="IPR018221">
    <property type="entry name" value="Glyco_hydro_9_His_AS"/>
</dbReference>
<dbReference type="Proteomes" id="UP000886520">
    <property type="component" value="Chromosome 6"/>
</dbReference>
<keyword evidence="11 12" id="KW-0624">Polysaccharide degradation</keyword>
<keyword evidence="16" id="KW-1185">Reference proteome</keyword>
<keyword evidence="10 12" id="KW-0326">Glycosidase</keyword>
<keyword evidence="7 13" id="KW-0136">Cellulose degradation</keyword>
<keyword evidence="6 12" id="KW-0378">Hydrolase</keyword>
<keyword evidence="5 13" id="KW-0732">Signal</keyword>
<name>A0A9D4V3A3_ADICA</name>
<evidence type="ECO:0000256" key="11">
    <source>
        <dbReference type="ARBA" id="ARBA00023326"/>
    </source>
</evidence>
<keyword evidence="4" id="KW-0964">Secreted</keyword>
<dbReference type="InterPro" id="IPR012341">
    <property type="entry name" value="6hp_glycosidase-like_sf"/>
</dbReference>
<evidence type="ECO:0000259" key="14">
    <source>
        <dbReference type="SMART" id="SM01063"/>
    </source>
</evidence>
<dbReference type="GO" id="GO:0030245">
    <property type="term" value="P:cellulose catabolic process"/>
    <property type="evidence" value="ECO:0007669"/>
    <property type="project" value="UniProtKB-KW"/>
</dbReference>
<accession>A0A9D4V3A3</accession>
<dbReference type="EMBL" id="JABFUD020000006">
    <property type="protein sequence ID" value="KAI5078468.1"/>
    <property type="molecule type" value="Genomic_DNA"/>
</dbReference>
<feature type="domain" description="Carbohydrate binding" evidence="14">
    <location>
        <begin position="518"/>
        <end position="597"/>
    </location>
</feature>
<dbReference type="OrthoDB" id="10257085at2759"/>
<keyword evidence="8" id="KW-0325">Glycoprotein</keyword>
<evidence type="ECO:0000313" key="15">
    <source>
        <dbReference type="EMBL" id="KAI5078468.1"/>
    </source>
</evidence>
<dbReference type="SMART" id="SM01063">
    <property type="entry name" value="CBM49"/>
    <property type="match status" value="1"/>
</dbReference>
<dbReference type="GO" id="GO:0005576">
    <property type="term" value="C:extracellular region"/>
    <property type="evidence" value="ECO:0007669"/>
    <property type="project" value="UniProtKB-SubCell"/>
</dbReference>
<dbReference type="PANTHER" id="PTHR22298">
    <property type="entry name" value="ENDO-1,4-BETA-GLUCANASE"/>
    <property type="match status" value="1"/>
</dbReference>